<dbReference type="Gene3D" id="3.30.160.60">
    <property type="entry name" value="Classic Zinc Finger"/>
    <property type="match status" value="2"/>
</dbReference>
<evidence type="ECO:0000256" key="6">
    <source>
        <dbReference type="SAM" id="MobiDB-lite"/>
    </source>
</evidence>
<keyword evidence="2" id="KW-0677">Repeat</keyword>
<dbReference type="PANTHER" id="PTHR24403:SF67">
    <property type="entry name" value="FI01116P-RELATED"/>
    <property type="match status" value="1"/>
</dbReference>
<evidence type="ECO:0000313" key="8">
    <source>
        <dbReference type="Proteomes" id="UP000887569"/>
    </source>
</evidence>
<sequence>VKCALCAFVTESLAILEGHINADHLDYFPYGCAYCGHWMTTEKTAHQHVEMKKHLPMKIKENLDWSKEERLKKLLETSQNGSLSREESISKSGNGGNSESIAPLLPTSSNAQKSDDGDNSSGSSSVIFEFEETPENVADELSGKADNRDCGEQYARRENEEEFRNKEGDTSCCVINERTYEESSAVNRPISLPCYDVNSTQPSPNRNPPIFDVVNDYSMGYPSTSAKKSNKHLRCLVCQVDVLYSLAANHIYSTHVADRHAVKCAYCDFGTFYAKSDVLRHVRAMHPYLPTRVIDRRKSHLRVAYNSYRSICFPNIGRNRRSAGVKARAWTSSSGTSVQSPQRERERSLLNNKGPISEVIQSSEEDQVECVRCQKKFDKDKIFSHLRDEHFVDSREFTCVGCSKTFSNLIDVQTHCREQHKPAAEYKSNVETTEQFDLLLQRRVNDTSSMDDVKSDAAVLRK</sequence>
<accession>A0A915CFY6</accession>
<evidence type="ECO:0000256" key="1">
    <source>
        <dbReference type="ARBA" id="ARBA00022723"/>
    </source>
</evidence>
<evidence type="ECO:0000256" key="3">
    <source>
        <dbReference type="ARBA" id="ARBA00022771"/>
    </source>
</evidence>
<keyword evidence="8" id="KW-1185">Reference proteome</keyword>
<dbReference type="WBParaSite" id="PgR151_g001_t02">
    <property type="protein sequence ID" value="PgR151_g001_t02"/>
    <property type="gene ID" value="PgR151_g001"/>
</dbReference>
<dbReference type="Proteomes" id="UP000887569">
    <property type="component" value="Unplaced"/>
</dbReference>
<dbReference type="SMART" id="SM00355">
    <property type="entry name" value="ZnF_C2H2"/>
    <property type="match status" value="6"/>
</dbReference>
<reference evidence="9" key="1">
    <citation type="submission" date="2022-11" db="UniProtKB">
        <authorList>
            <consortium name="WormBaseParasite"/>
        </authorList>
    </citation>
    <scope>IDENTIFICATION</scope>
</reference>
<evidence type="ECO:0000256" key="5">
    <source>
        <dbReference type="PROSITE-ProRule" id="PRU00042"/>
    </source>
</evidence>
<feature type="region of interest" description="Disordered" evidence="6">
    <location>
        <begin position="76"/>
        <end position="124"/>
    </location>
</feature>
<feature type="compositionally biased region" description="Polar residues" evidence="6">
    <location>
        <begin position="330"/>
        <end position="341"/>
    </location>
</feature>
<dbReference type="PROSITE" id="PS00028">
    <property type="entry name" value="ZINC_FINGER_C2H2_1"/>
    <property type="match status" value="2"/>
</dbReference>
<evidence type="ECO:0000259" key="7">
    <source>
        <dbReference type="PROSITE" id="PS50157"/>
    </source>
</evidence>
<keyword evidence="3 5" id="KW-0863">Zinc-finger</keyword>
<evidence type="ECO:0000313" key="9">
    <source>
        <dbReference type="WBParaSite" id="PgR151_g001_t02"/>
    </source>
</evidence>
<feature type="region of interest" description="Disordered" evidence="6">
    <location>
        <begin position="328"/>
        <end position="351"/>
    </location>
</feature>
<protein>
    <submittedName>
        <fullName evidence="9">C2H2-type domain-containing protein</fullName>
    </submittedName>
</protein>
<organism evidence="8 9">
    <name type="scientific">Parascaris univalens</name>
    <name type="common">Nematode worm</name>
    <dbReference type="NCBI Taxonomy" id="6257"/>
    <lineage>
        <taxon>Eukaryota</taxon>
        <taxon>Metazoa</taxon>
        <taxon>Ecdysozoa</taxon>
        <taxon>Nematoda</taxon>
        <taxon>Chromadorea</taxon>
        <taxon>Rhabditida</taxon>
        <taxon>Spirurina</taxon>
        <taxon>Ascaridomorpha</taxon>
        <taxon>Ascaridoidea</taxon>
        <taxon>Ascarididae</taxon>
        <taxon>Parascaris</taxon>
    </lineage>
</organism>
<dbReference type="GO" id="GO:0008270">
    <property type="term" value="F:zinc ion binding"/>
    <property type="evidence" value="ECO:0007669"/>
    <property type="project" value="UniProtKB-KW"/>
</dbReference>
<name>A0A915CFY6_PARUN</name>
<evidence type="ECO:0000256" key="4">
    <source>
        <dbReference type="ARBA" id="ARBA00022833"/>
    </source>
</evidence>
<evidence type="ECO:0000256" key="2">
    <source>
        <dbReference type="ARBA" id="ARBA00022737"/>
    </source>
</evidence>
<keyword evidence="4" id="KW-0862">Zinc</keyword>
<dbReference type="PANTHER" id="PTHR24403">
    <property type="entry name" value="ZINC FINGER PROTEIN"/>
    <property type="match status" value="1"/>
</dbReference>
<feature type="domain" description="C2H2-type" evidence="7">
    <location>
        <begin position="397"/>
        <end position="425"/>
    </location>
</feature>
<dbReference type="GO" id="GO:0005634">
    <property type="term" value="C:nucleus"/>
    <property type="evidence" value="ECO:0007669"/>
    <property type="project" value="TreeGrafter"/>
</dbReference>
<dbReference type="PROSITE" id="PS50157">
    <property type="entry name" value="ZINC_FINGER_C2H2_2"/>
    <property type="match status" value="1"/>
</dbReference>
<dbReference type="AlphaFoldDB" id="A0A915CFY6"/>
<dbReference type="GO" id="GO:0045944">
    <property type="term" value="P:positive regulation of transcription by RNA polymerase II"/>
    <property type="evidence" value="ECO:0007669"/>
    <property type="project" value="TreeGrafter"/>
</dbReference>
<dbReference type="InterPro" id="IPR050688">
    <property type="entry name" value="Zinc_finger/UBP_domain"/>
</dbReference>
<dbReference type="InterPro" id="IPR013087">
    <property type="entry name" value="Znf_C2H2_type"/>
</dbReference>
<proteinExistence type="predicted"/>
<keyword evidence="1" id="KW-0479">Metal-binding</keyword>